<protein>
    <submittedName>
        <fullName evidence="2">Uncharacterized protein</fullName>
    </submittedName>
</protein>
<feature type="transmembrane region" description="Helical" evidence="1">
    <location>
        <begin position="29"/>
        <end position="49"/>
    </location>
</feature>
<sequence length="50" mass="5613">MNANINLSRHSGAGRNPVKRKFPAKRDSWFCRYAIVLFGWIPACAGMTVC</sequence>
<organism evidence="2">
    <name type="scientific">mine drainage metagenome</name>
    <dbReference type="NCBI Taxonomy" id="410659"/>
    <lineage>
        <taxon>unclassified sequences</taxon>
        <taxon>metagenomes</taxon>
        <taxon>ecological metagenomes</taxon>
    </lineage>
</organism>
<name>A0A1J5S0U6_9ZZZZ</name>
<dbReference type="EMBL" id="MLJW01000082">
    <property type="protein sequence ID" value="OIR01603.1"/>
    <property type="molecule type" value="Genomic_DNA"/>
</dbReference>
<comment type="caution">
    <text evidence="2">The sequence shown here is derived from an EMBL/GenBank/DDBJ whole genome shotgun (WGS) entry which is preliminary data.</text>
</comment>
<dbReference type="AlphaFoldDB" id="A0A1J5S0U6"/>
<evidence type="ECO:0000256" key="1">
    <source>
        <dbReference type="SAM" id="Phobius"/>
    </source>
</evidence>
<keyword evidence="1" id="KW-1133">Transmembrane helix</keyword>
<gene>
    <name evidence="2" type="ORF">GALL_163140</name>
</gene>
<proteinExistence type="predicted"/>
<accession>A0A1J5S0U6</accession>
<keyword evidence="1" id="KW-0472">Membrane</keyword>
<evidence type="ECO:0000313" key="2">
    <source>
        <dbReference type="EMBL" id="OIR01603.1"/>
    </source>
</evidence>
<keyword evidence="1" id="KW-0812">Transmembrane</keyword>
<reference evidence="2" key="1">
    <citation type="submission" date="2016-10" db="EMBL/GenBank/DDBJ databases">
        <title>Sequence of Gallionella enrichment culture.</title>
        <authorList>
            <person name="Poehlein A."/>
            <person name="Muehling M."/>
            <person name="Daniel R."/>
        </authorList>
    </citation>
    <scope>NUCLEOTIDE SEQUENCE</scope>
</reference>